<dbReference type="GO" id="GO:0000340">
    <property type="term" value="F:RNA 7-methylguanosine cap binding"/>
    <property type="evidence" value="ECO:0007669"/>
    <property type="project" value="UniProtKB-ARBA"/>
</dbReference>
<proteinExistence type="inferred from homology"/>
<keyword evidence="7" id="KW-1185">Reference proteome</keyword>
<dbReference type="SUPFAM" id="SSF53474">
    <property type="entry name" value="alpha/beta-Hydrolases"/>
    <property type="match status" value="1"/>
</dbReference>
<dbReference type="PANTHER" id="PTHR11960">
    <property type="entry name" value="EUKARYOTIC TRANSLATION INITIATION FACTOR 4E RELATED"/>
    <property type="match status" value="1"/>
</dbReference>
<comment type="similarity">
    <text evidence="1">Belongs to the SKP1 family.</text>
</comment>
<keyword evidence="3" id="KW-0694">RNA-binding</keyword>
<organism evidence="7 8">
    <name type="scientific">Heterorhabditis bacteriophora</name>
    <name type="common">Entomopathogenic nematode worm</name>
    <dbReference type="NCBI Taxonomy" id="37862"/>
    <lineage>
        <taxon>Eukaryota</taxon>
        <taxon>Metazoa</taxon>
        <taxon>Ecdysozoa</taxon>
        <taxon>Nematoda</taxon>
        <taxon>Chromadorea</taxon>
        <taxon>Rhabditida</taxon>
        <taxon>Rhabditina</taxon>
        <taxon>Rhabditomorpha</taxon>
        <taxon>Strongyloidea</taxon>
        <taxon>Heterorhabditidae</taxon>
        <taxon>Heterorhabditis</taxon>
    </lineage>
</organism>
<accession>A0A1I7X497</accession>
<dbReference type="Gene3D" id="3.30.760.10">
    <property type="entry name" value="RNA Cap, Translation Initiation Factor Eif4e"/>
    <property type="match status" value="1"/>
</dbReference>
<dbReference type="Pfam" id="PF01466">
    <property type="entry name" value="Skp1"/>
    <property type="match status" value="1"/>
</dbReference>
<evidence type="ECO:0000313" key="7">
    <source>
        <dbReference type="Proteomes" id="UP000095283"/>
    </source>
</evidence>
<protein>
    <recommendedName>
        <fullName evidence="2">eIF-4F 25 kDa subunit</fullName>
    </recommendedName>
</protein>
<feature type="domain" description="Alpha/beta hydrolase fold-3" evidence="6">
    <location>
        <begin position="265"/>
        <end position="416"/>
    </location>
</feature>
<reference evidence="8" key="1">
    <citation type="submission" date="2016-11" db="UniProtKB">
        <authorList>
            <consortium name="WormBaseParasite"/>
        </authorList>
    </citation>
    <scope>IDENTIFICATION</scope>
</reference>
<dbReference type="SUPFAM" id="SSF54695">
    <property type="entry name" value="POZ domain"/>
    <property type="match status" value="1"/>
</dbReference>
<evidence type="ECO:0000259" key="5">
    <source>
        <dbReference type="Pfam" id="PF01466"/>
    </source>
</evidence>
<feature type="domain" description="SKP1 component dimerisation" evidence="5">
    <location>
        <begin position="721"/>
        <end position="765"/>
    </location>
</feature>
<dbReference type="InterPro" id="IPR011333">
    <property type="entry name" value="SKP1/BTB/POZ_sf"/>
</dbReference>
<keyword evidence="3" id="KW-0396">Initiation factor</keyword>
<dbReference type="InterPro" id="IPR029058">
    <property type="entry name" value="AB_hydrolase_fold"/>
</dbReference>
<dbReference type="PROSITE" id="PS00813">
    <property type="entry name" value="IF4E"/>
    <property type="match status" value="1"/>
</dbReference>
<dbReference type="InterPro" id="IPR016072">
    <property type="entry name" value="Skp1_comp_dimer"/>
</dbReference>
<dbReference type="FunFam" id="3.30.760.10:FF:000014">
    <property type="entry name" value="Eukaryotic translation initiation factor 4E-4"/>
    <property type="match status" value="1"/>
</dbReference>
<dbReference type="SUPFAM" id="SSF81382">
    <property type="entry name" value="Skp1 dimerisation domain-like"/>
    <property type="match status" value="1"/>
</dbReference>
<dbReference type="Pfam" id="PF01652">
    <property type="entry name" value="IF4E"/>
    <property type="match status" value="1"/>
</dbReference>
<dbReference type="Proteomes" id="UP000095283">
    <property type="component" value="Unplaced"/>
</dbReference>
<dbReference type="GO" id="GO:0016787">
    <property type="term" value="F:hydrolase activity"/>
    <property type="evidence" value="ECO:0007669"/>
    <property type="project" value="InterPro"/>
</dbReference>
<keyword evidence="3" id="KW-0648">Protein biosynthesis</keyword>
<dbReference type="Gene3D" id="3.40.50.1820">
    <property type="entry name" value="alpha/beta hydrolase"/>
    <property type="match status" value="1"/>
</dbReference>
<name>A0A1I7X497_HETBA</name>
<dbReference type="GO" id="GO:0016281">
    <property type="term" value="C:eukaryotic translation initiation factor 4F complex"/>
    <property type="evidence" value="ECO:0007669"/>
    <property type="project" value="TreeGrafter"/>
</dbReference>
<evidence type="ECO:0000256" key="3">
    <source>
        <dbReference type="RuleBase" id="RU004374"/>
    </source>
</evidence>
<dbReference type="InterPro" id="IPR001232">
    <property type="entry name" value="SKP1-like"/>
</dbReference>
<dbReference type="GO" id="GO:0003743">
    <property type="term" value="F:translation initiation factor activity"/>
    <property type="evidence" value="ECO:0007669"/>
    <property type="project" value="UniProtKB-KW"/>
</dbReference>
<dbReference type="SUPFAM" id="SSF55418">
    <property type="entry name" value="eIF4e-like"/>
    <property type="match status" value="1"/>
</dbReference>
<feature type="transmembrane region" description="Helical" evidence="4">
    <location>
        <begin position="793"/>
        <end position="816"/>
    </location>
</feature>
<evidence type="ECO:0000313" key="8">
    <source>
        <dbReference type="WBParaSite" id="Hba_12286"/>
    </source>
</evidence>
<dbReference type="InterPro" id="IPR013094">
    <property type="entry name" value="AB_hydrolase_3"/>
</dbReference>
<evidence type="ECO:0000259" key="6">
    <source>
        <dbReference type="Pfam" id="PF07859"/>
    </source>
</evidence>
<dbReference type="InterPro" id="IPR023398">
    <property type="entry name" value="TIF_eIF4e-like"/>
</dbReference>
<sequence>MSSTQLEVDCLPVAKVVPMFVKETECGANEHPLEFTYVYSFFVRPAGKFDPEEYAQYVQPVAAVNSVEQFWSVYRHLKRPCDIGEKVDIHFFKKGIKPVWEDGANVKGGKWILRLKKGLASRVWENLLLAMVGEQFLVGEEICGAVCSIRNQEDIVSLWNRTADNAGVTNRIRDTLRRVLNLPINAVLEYKRHDDCLKFLFYHEAITFRRGCFWLVTHLYLKDLRRNHLIDLLCTLLNLRSELPTTTRVVRVYYPKKNTSTSGAVMFIHGGGFALGNIDMYDSLTRKLAKMINSVVFSVEYRLSPETPFPGGLQDCERALEFFIRNAEFKYGVDTNKIVIMGDSAGGNLAAVITQRRRLKKKTPNLLGQVLMYPLLQLADLQSISYRYFHKRLNGLALVDPESVAYYYMFYAGIDMDKYGHLVKYTLVNGHIAPEHREKVNKILSYDSFSSLNYNNETLPNRQTVEYSEEAQRLMAPFITNPDFSPLMREDLSGLPPGILYAKRLEVNLLNYIFVRLLIFLLKAAGVPTKLRNYENGFHAMLNFHNEVEEVSESLHEIADWTKRAIMAADLKLVYDMSDITLSTPDGVTCVLPRKVAFISSLISEVATHCDDSNAPVPLLNVQGPTLKLVDLSFTIFLMKELFNSSHYKAILFSSDWMQRKFKGSSQAPVSTKESKHDNDKKYDGKDKNLANWERMFFEKLPKEELFKMLNAANYMGIALLIDSGSSYIAELITGMSVEEARNYLNLESDLSEEHEEEMKRKHTWLEDKSKLGSSLLMPIYSFFLTLSHSDYIVFAPVSPLMMLFSVVSWPIMAYIG</sequence>
<evidence type="ECO:0000256" key="1">
    <source>
        <dbReference type="ARBA" id="ARBA00009993"/>
    </source>
</evidence>
<evidence type="ECO:0000256" key="4">
    <source>
        <dbReference type="SAM" id="Phobius"/>
    </source>
</evidence>
<dbReference type="InterPro" id="IPR019770">
    <property type="entry name" value="TIF_eIF_4E_CS"/>
</dbReference>
<dbReference type="GO" id="GO:0006511">
    <property type="term" value="P:ubiquitin-dependent protein catabolic process"/>
    <property type="evidence" value="ECO:0007669"/>
    <property type="project" value="InterPro"/>
</dbReference>
<keyword evidence="4" id="KW-1133">Transmembrane helix</keyword>
<dbReference type="WBParaSite" id="Hba_12286">
    <property type="protein sequence ID" value="Hba_12286"/>
    <property type="gene ID" value="Hba_12286"/>
</dbReference>
<dbReference type="Gene3D" id="3.30.710.10">
    <property type="entry name" value="Potassium Channel Kv1.1, Chain A"/>
    <property type="match status" value="1"/>
</dbReference>
<evidence type="ECO:0000256" key="2">
    <source>
        <dbReference type="ARBA" id="ARBA00032656"/>
    </source>
</evidence>
<dbReference type="SMART" id="SM00512">
    <property type="entry name" value="Skp1"/>
    <property type="match status" value="1"/>
</dbReference>
<dbReference type="InterPro" id="IPR001040">
    <property type="entry name" value="TIF_eIF_4E"/>
</dbReference>
<dbReference type="InterPro" id="IPR036296">
    <property type="entry name" value="SKP1-like_dim_sf"/>
</dbReference>
<dbReference type="PANTHER" id="PTHR11960:SF18">
    <property type="entry name" value="EUKARYOTIC TRANSLATION INITIATION FACTOR 4E HOMOLOGOUS PROTEIN, ISOFORM B"/>
    <property type="match status" value="1"/>
</dbReference>
<comment type="similarity">
    <text evidence="3">Belongs to the eukaryotic initiation factor 4E family.</text>
</comment>
<dbReference type="AlphaFoldDB" id="A0A1I7X497"/>
<keyword evidence="4" id="KW-0472">Membrane</keyword>
<keyword evidence="4" id="KW-0812">Transmembrane</keyword>
<dbReference type="Pfam" id="PF07859">
    <property type="entry name" value="Abhydrolase_3"/>
    <property type="match status" value="1"/>
</dbReference>